<dbReference type="Proteomes" id="UP000199623">
    <property type="component" value="Unassembled WGS sequence"/>
</dbReference>
<dbReference type="InterPro" id="IPR036010">
    <property type="entry name" value="2Fe-2S_ferredoxin-like_sf"/>
</dbReference>
<gene>
    <name evidence="8" type="ORF">SAMN05216553_10587</name>
</gene>
<proteinExistence type="inferred from homology"/>
<protein>
    <submittedName>
        <fullName evidence="8">Ferredoxin, 2Fe-2S</fullName>
    </submittedName>
</protein>
<evidence type="ECO:0000313" key="9">
    <source>
        <dbReference type="Proteomes" id="UP000199623"/>
    </source>
</evidence>
<dbReference type="STRING" id="200378.SAMN05216553_10587"/>
<evidence type="ECO:0000256" key="1">
    <source>
        <dbReference type="ARBA" id="ARBA00010914"/>
    </source>
</evidence>
<dbReference type="Pfam" id="PF00111">
    <property type="entry name" value="Fer2"/>
    <property type="match status" value="1"/>
</dbReference>
<keyword evidence="4" id="KW-0408">Iron</keyword>
<evidence type="ECO:0000256" key="2">
    <source>
        <dbReference type="ARBA" id="ARBA00022714"/>
    </source>
</evidence>
<dbReference type="EMBL" id="FNCC01000005">
    <property type="protein sequence ID" value="SDG05237.1"/>
    <property type="molecule type" value="Genomic_DNA"/>
</dbReference>
<dbReference type="Gene3D" id="3.10.20.30">
    <property type="match status" value="1"/>
</dbReference>
<keyword evidence="2" id="KW-0001">2Fe-2S</keyword>
<dbReference type="InterPro" id="IPR012675">
    <property type="entry name" value="Beta-grasp_dom_sf"/>
</dbReference>
<dbReference type="InterPro" id="IPR001055">
    <property type="entry name" value="Adrenodoxin-like"/>
</dbReference>
<keyword evidence="3" id="KW-0479">Metal-binding</keyword>
<dbReference type="GO" id="GO:0046872">
    <property type="term" value="F:metal ion binding"/>
    <property type="evidence" value="ECO:0007669"/>
    <property type="project" value="UniProtKB-KW"/>
</dbReference>
<evidence type="ECO:0000256" key="4">
    <source>
        <dbReference type="ARBA" id="ARBA00023004"/>
    </source>
</evidence>
<dbReference type="CDD" id="cd00207">
    <property type="entry name" value="fer2"/>
    <property type="match status" value="1"/>
</dbReference>
<keyword evidence="5" id="KW-0411">Iron-sulfur</keyword>
<dbReference type="GO" id="GO:0009055">
    <property type="term" value="F:electron transfer activity"/>
    <property type="evidence" value="ECO:0007669"/>
    <property type="project" value="TreeGrafter"/>
</dbReference>
<dbReference type="GO" id="GO:0051537">
    <property type="term" value="F:2 iron, 2 sulfur cluster binding"/>
    <property type="evidence" value="ECO:0007669"/>
    <property type="project" value="UniProtKB-KW"/>
</dbReference>
<evidence type="ECO:0000256" key="3">
    <source>
        <dbReference type="ARBA" id="ARBA00022723"/>
    </source>
</evidence>
<dbReference type="InterPro" id="IPR001041">
    <property type="entry name" value="2Fe-2S_ferredoxin-type"/>
</dbReference>
<evidence type="ECO:0000313" key="8">
    <source>
        <dbReference type="EMBL" id="SDG05237.1"/>
    </source>
</evidence>
<dbReference type="PROSITE" id="PS51085">
    <property type="entry name" value="2FE2S_FER_2"/>
    <property type="match status" value="1"/>
</dbReference>
<keyword evidence="9" id="KW-1185">Reference proteome</keyword>
<dbReference type="AlphaFoldDB" id="A0A1G7R3C9"/>
<comment type="similarity">
    <text evidence="1">Belongs to the adrenodoxin/putidaredoxin family.</text>
</comment>
<organism evidence="8 9">
    <name type="scientific">Lentzea fradiae</name>
    <dbReference type="NCBI Taxonomy" id="200378"/>
    <lineage>
        <taxon>Bacteria</taxon>
        <taxon>Bacillati</taxon>
        <taxon>Actinomycetota</taxon>
        <taxon>Actinomycetes</taxon>
        <taxon>Pseudonocardiales</taxon>
        <taxon>Pseudonocardiaceae</taxon>
        <taxon>Lentzea</taxon>
    </lineage>
</organism>
<dbReference type="RefSeq" id="WP_090048777.1">
    <property type="nucleotide sequence ID" value="NZ_FNCC01000005.1"/>
</dbReference>
<dbReference type="PANTHER" id="PTHR23426:SF65">
    <property type="entry name" value="FERREDOXIN-2, MITOCHONDRIAL"/>
    <property type="match status" value="1"/>
</dbReference>
<dbReference type="SUPFAM" id="SSF54292">
    <property type="entry name" value="2Fe-2S ferredoxin-like"/>
    <property type="match status" value="1"/>
</dbReference>
<dbReference type="GO" id="GO:0140647">
    <property type="term" value="P:P450-containing electron transport chain"/>
    <property type="evidence" value="ECO:0007669"/>
    <property type="project" value="InterPro"/>
</dbReference>
<reference evidence="9" key="1">
    <citation type="submission" date="2016-10" db="EMBL/GenBank/DDBJ databases">
        <authorList>
            <person name="Varghese N."/>
            <person name="Submissions S."/>
        </authorList>
    </citation>
    <scope>NUCLEOTIDE SEQUENCE [LARGE SCALE GENOMIC DNA]</scope>
    <source>
        <strain evidence="9">CGMCC 4.3506</strain>
    </source>
</reference>
<dbReference type="GO" id="GO:0005829">
    <property type="term" value="C:cytosol"/>
    <property type="evidence" value="ECO:0007669"/>
    <property type="project" value="TreeGrafter"/>
</dbReference>
<accession>A0A1G7R3C9</accession>
<feature type="domain" description="2Fe-2S ferredoxin-type" evidence="7">
    <location>
        <begin position="1"/>
        <end position="103"/>
    </location>
</feature>
<dbReference type="OrthoDB" id="9799640at2"/>
<evidence type="ECO:0000256" key="5">
    <source>
        <dbReference type="ARBA" id="ARBA00023014"/>
    </source>
</evidence>
<dbReference type="PANTHER" id="PTHR23426">
    <property type="entry name" value="FERREDOXIN/ADRENODOXIN"/>
    <property type="match status" value="1"/>
</dbReference>
<evidence type="ECO:0000259" key="7">
    <source>
        <dbReference type="PROSITE" id="PS51085"/>
    </source>
</evidence>
<name>A0A1G7R3C9_9PSEU</name>
<sequence length="104" mass="11071">MFRLRSADGNVIELEPEHGESVMDTAVRAGVDGIVGECGGSASCGTCHVFVPEEHLARLDPPEFAEEQTLGYTAVPRTDASRLACQVPAADVDGAVLDLPERQY</sequence>
<evidence type="ECO:0000256" key="6">
    <source>
        <dbReference type="ARBA" id="ARBA00034078"/>
    </source>
</evidence>
<comment type="cofactor">
    <cofactor evidence="6">
        <name>[2Fe-2S] cluster</name>
        <dbReference type="ChEBI" id="CHEBI:190135"/>
    </cofactor>
</comment>